<dbReference type="GO" id="GO:0007098">
    <property type="term" value="P:centrosome cycle"/>
    <property type="evidence" value="ECO:0007669"/>
    <property type="project" value="TreeGrafter"/>
</dbReference>
<keyword evidence="5" id="KW-0493">Microtubule</keyword>
<evidence type="ECO:0000256" key="3">
    <source>
        <dbReference type="ARBA" id="ARBA00022490"/>
    </source>
</evidence>
<dbReference type="EMBL" id="WEKX01013215">
    <property type="protein sequence ID" value="NWI90448.1"/>
    <property type="molecule type" value="Genomic_DNA"/>
</dbReference>
<dbReference type="GO" id="GO:0051225">
    <property type="term" value="P:spindle assembly"/>
    <property type="evidence" value="ECO:0007669"/>
    <property type="project" value="InterPro"/>
</dbReference>
<keyword evidence="9" id="KW-0131">Cell cycle</keyword>
<evidence type="ECO:0000256" key="4">
    <source>
        <dbReference type="ARBA" id="ARBA00022618"/>
    </source>
</evidence>
<proteinExistence type="inferred from homology"/>
<dbReference type="InterPro" id="IPR026243">
    <property type="entry name" value="HAUS1"/>
</dbReference>
<dbReference type="AlphaFoldDB" id="A0A851FBU7"/>
<dbReference type="GO" id="GO:0051301">
    <property type="term" value="P:cell division"/>
    <property type="evidence" value="ECO:0007669"/>
    <property type="project" value="UniProtKB-KW"/>
</dbReference>
<comment type="subcellular location">
    <subcellularLocation>
        <location evidence="1">Cytoplasm</location>
        <location evidence="1">Cytoskeleton</location>
        <location evidence="1">Spindle</location>
    </subcellularLocation>
</comment>
<name>A0A851FBU7_PITSO</name>
<feature type="non-terminal residue" evidence="11">
    <location>
        <position position="1"/>
    </location>
</feature>
<keyword evidence="4" id="KW-0132">Cell division</keyword>
<evidence type="ECO:0000256" key="6">
    <source>
        <dbReference type="ARBA" id="ARBA00022776"/>
    </source>
</evidence>
<dbReference type="GO" id="GO:0005829">
    <property type="term" value="C:cytosol"/>
    <property type="evidence" value="ECO:0007669"/>
    <property type="project" value="TreeGrafter"/>
</dbReference>
<keyword evidence="6" id="KW-0498">Mitosis</keyword>
<keyword evidence="8" id="KW-0206">Cytoskeleton</keyword>
<protein>
    <submittedName>
        <fullName evidence="11">HAUS1 protein</fullName>
    </submittedName>
</protein>
<evidence type="ECO:0000256" key="9">
    <source>
        <dbReference type="ARBA" id="ARBA00023306"/>
    </source>
</evidence>
<dbReference type="Proteomes" id="UP000633448">
    <property type="component" value="Unassembled WGS sequence"/>
</dbReference>
<dbReference type="GO" id="GO:0005819">
    <property type="term" value="C:spindle"/>
    <property type="evidence" value="ECO:0007669"/>
    <property type="project" value="UniProtKB-SubCell"/>
</dbReference>
<reference evidence="11" key="1">
    <citation type="submission" date="2019-10" db="EMBL/GenBank/DDBJ databases">
        <title>Bird 10,000 Genomes (B10K) Project - Family phase.</title>
        <authorList>
            <person name="Zhang G."/>
        </authorList>
    </citation>
    <scope>NUCLEOTIDE SEQUENCE</scope>
    <source>
        <strain evidence="11">B10K-DU-002-53</strain>
        <tissue evidence="11">Muscle</tissue>
    </source>
</reference>
<dbReference type="OrthoDB" id="5372507at2759"/>
<dbReference type="GO" id="GO:0005874">
    <property type="term" value="C:microtubule"/>
    <property type="evidence" value="ECO:0007669"/>
    <property type="project" value="UniProtKB-KW"/>
</dbReference>
<keyword evidence="12" id="KW-1185">Reference proteome</keyword>
<evidence type="ECO:0000256" key="8">
    <source>
        <dbReference type="ARBA" id="ARBA00023212"/>
    </source>
</evidence>
<evidence type="ECO:0000313" key="12">
    <source>
        <dbReference type="Proteomes" id="UP000633448"/>
    </source>
</evidence>
<dbReference type="Pfam" id="PF25762">
    <property type="entry name" value="HAUS1"/>
    <property type="match status" value="1"/>
</dbReference>
<dbReference type="PANTHER" id="PTHR31570">
    <property type="entry name" value="HAUS AUGMIN-LIKE COMPLEX SUBUNIT 1"/>
    <property type="match status" value="1"/>
</dbReference>
<keyword evidence="3" id="KW-0963">Cytoplasm</keyword>
<evidence type="ECO:0000256" key="10">
    <source>
        <dbReference type="SAM" id="Coils"/>
    </source>
</evidence>
<evidence type="ECO:0000313" key="11">
    <source>
        <dbReference type="EMBL" id="NWI90448.1"/>
    </source>
</evidence>
<organism evidence="11 12">
    <name type="scientific">Pitta sordida</name>
    <name type="common">Hooded pitta</name>
    <dbReference type="NCBI Taxonomy" id="9163"/>
    <lineage>
        <taxon>Eukaryota</taxon>
        <taxon>Metazoa</taxon>
        <taxon>Chordata</taxon>
        <taxon>Craniata</taxon>
        <taxon>Vertebrata</taxon>
        <taxon>Euteleostomi</taxon>
        <taxon>Archelosauria</taxon>
        <taxon>Archosauria</taxon>
        <taxon>Dinosauria</taxon>
        <taxon>Saurischia</taxon>
        <taxon>Theropoda</taxon>
        <taxon>Coelurosauria</taxon>
        <taxon>Aves</taxon>
        <taxon>Neognathae</taxon>
        <taxon>Neoaves</taxon>
        <taxon>Telluraves</taxon>
        <taxon>Australaves</taxon>
        <taxon>Passeriformes</taxon>
        <taxon>Pittidae</taxon>
        <taxon>Pitta</taxon>
    </lineage>
</organism>
<feature type="coiled-coil region" evidence="10">
    <location>
        <begin position="208"/>
        <end position="235"/>
    </location>
</feature>
<sequence>QVTVWLKKIYGDMPIPDYEVNEKTVDILYDFMERSEARNRDVSLLIEEMKHHATEYQEQTKEIQDILRESLGLSLTSLSSKATKSLNDLRETAMTLESEDTSLTSFFCAINNRAAEWFEMKSENREMKREWNTKTKKLTSALELQRWLQQDVRNLETHQRVKSDIKESQSKKITFLRQKSLEFQVRIKASGEELVARGLDKTITHHGLLELSEELAELQKKVTSLKKDLEIYHDLLPVI</sequence>
<dbReference type="PRINTS" id="PR02087">
    <property type="entry name" value="HAUSAUGMINL1"/>
</dbReference>
<dbReference type="GO" id="GO:0070652">
    <property type="term" value="C:HAUS complex"/>
    <property type="evidence" value="ECO:0007669"/>
    <property type="project" value="InterPro"/>
</dbReference>
<evidence type="ECO:0000256" key="1">
    <source>
        <dbReference type="ARBA" id="ARBA00004186"/>
    </source>
</evidence>
<evidence type="ECO:0000256" key="7">
    <source>
        <dbReference type="ARBA" id="ARBA00023054"/>
    </source>
</evidence>
<evidence type="ECO:0000256" key="5">
    <source>
        <dbReference type="ARBA" id="ARBA00022701"/>
    </source>
</evidence>
<accession>A0A851FBU7</accession>
<comment type="similarity">
    <text evidence="2">Belongs to the HAUS1 family.</text>
</comment>
<keyword evidence="7 10" id="KW-0175">Coiled coil</keyword>
<gene>
    <name evidence="11" type="primary">Haus1</name>
    <name evidence="11" type="ORF">PITSOR_R10243</name>
</gene>
<evidence type="ECO:0000256" key="2">
    <source>
        <dbReference type="ARBA" id="ARBA00005479"/>
    </source>
</evidence>
<dbReference type="PANTHER" id="PTHR31570:SF1">
    <property type="entry name" value="HAUS AUGMIN-LIKE COMPLEX SUBUNIT 1"/>
    <property type="match status" value="1"/>
</dbReference>
<feature type="non-terminal residue" evidence="11">
    <location>
        <position position="239"/>
    </location>
</feature>
<comment type="caution">
    <text evidence="11">The sequence shown here is derived from an EMBL/GenBank/DDBJ whole genome shotgun (WGS) entry which is preliminary data.</text>
</comment>